<comment type="catalytic activity">
    <reaction evidence="22">
        <text>dodecanoyl-CoA + H2O = dodecanoate + CoA + H(+)</text>
        <dbReference type="Rhea" id="RHEA:30135"/>
        <dbReference type="ChEBI" id="CHEBI:15377"/>
        <dbReference type="ChEBI" id="CHEBI:15378"/>
        <dbReference type="ChEBI" id="CHEBI:18262"/>
        <dbReference type="ChEBI" id="CHEBI:57287"/>
        <dbReference type="ChEBI" id="CHEBI:57375"/>
    </reaction>
    <physiologicalReaction direction="left-to-right" evidence="22">
        <dbReference type="Rhea" id="RHEA:30136"/>
    </physiologicalReaction>
</comment>
<organism evidence="25 26">
    <name type="scientific">Ruminococcus turbiniformis</name>
    <dbReference type="NCBI Taxonomy" id="2881258"/>
    <lineage>
        <taxon>Bacteria</taxon>
        <taxon>Bacillati</taxon>
        <taxon>Bacillota</taxon>
        <taxon>Clostridia</taxon>
        <taxon>Eubacteriales</taxon>
        <taxon>Oscillospiraceae</taxon>
        <taxon>Ruminococcus</taxon>
    </lineage>
</organism>
<evidence type="ECO:0000256" key="2">
    <source>
        <dbReference type="ARBA" id="ARBA00004496"/>
    </source>
</evidence>
<comment type="catalytic activity">
    <reaction evidence="19">
        <text>octanoyl-CoA + H2O = octanoate + CoA + H(+)</text>
        <dbReference type="Rhea" id="RHEA:30143"/>
        <dbReference type="ChEBI" id="CHEBI:15377"/>
        <dbReference type="ChEBI" id="CHEBI:15378"/>
        <dbReference type="ChEBI" id="CHEBI:25646"/>
        <dbReference type="ChEBI" id="CHEBI:57287"/>
        <dbReference type="ChEBI" id="CHEBI:57386"/>
    </reaction>
    <physiologicalReaction direction="left-to-right" evidence="19">
        <dbReference type="Rhea" id="RHEA:30144"/>
    </physiologicalReaction>
</comment>
<evidence type="ECO:0000259" key="24">
    <source>
        <dbReference type="Pfam" id="PF03061"/>
    </source>
</evidence>
<evidence type="ECO:0000256" key="11">
    <source>
        <dbReference type="ARBA" id="ARBA00023136"/>
    </source>
</evidence>
<evidence type="ECO:0000313" key="25">
    <source>
        <dbReference type="EMBL" id="MCC2255396.1"/>
    </source>
</evidence>
<evidence type="ECO:0000256" key="10">
    <source>
        <dbReference type="ARBA" id="ARBA00023098"/>
    </source>
</evidence>
<comment type="catalytic activity">
    <reaction evidence="14">
        <text>(9Z)-octadecenoyl-CoA + H2O = (9Z)-octadecenoate + CoA + H(+)</text>
        <dbReference type="Rhea" id="RHEA:40139"/>
        <dbReference type="ChEBI" id="CHEBI:15377"/>
        <dbReference type="ChEBI" id="CHEBI:15378"/>
        <dbReference type="ChEBI" id="CHEBI:30823"/>
        <dbReference type="ChEBI" id="CHEBI:57287"/>
        <dbReference type="ChEBI" id="CHEBI:57387"/>
    </reaction>
    <physiologicalReaction direction="left-to-right" evidence="14">
        <dbReference type="Rhea" id="RHEA:40140"/>
    </physiologicalReaction>
</comment>
<evidence type="ECO:0000256" key="13">
    <source>
        <dbReference type="ARBA" id="ARBA00035852"/>
    </source>
</evidence>
<evidence type="ECO:0000256" key="7">
    <source>
        <dbReference type="ARBA" id="ARBA00022801"/>
    </source>
</evidence>
<comment type="catalytic activity">
    <reaction evidence="21">
        <text>decanoyl-CoA + H2O = decanoate + CoA + H(+)</text>
        <dbReference type="Rhea" id="RHEA:40059"/>
        <dbReference type="ChEBI" id="CHEBI:15377"/>
        <dbReference type="ChEBI" id="CHEBI:15378"/>
        <dbReference type="ChEBI" id="CHEBI:27689"/>
        <dbReference type="ChEBI" id="CHEBI:57287"/>
        <dbReference type="ChEBI" id="CHEBI:61430"/>
    </reaction>
    <physiologicalReaction direction="left-to-right" evidence="21">
        <dbReference type="Rhea" id="RHEA:40060"/>
    </physiologicalReaction>
</comment>
<evidence type="ECO:0000256" key="19">
    <source>
        <dbReference type="ARBA" id="ARBA00047588"/>
    </source>
</evidence>
<evidence type="ECO:0000256" key="23">
    <source>
        <dbReference type="ARBA" id="ARBA00048180"/>
    </source>
</evidence>
<dbReference type="Pfam" id="PF03061">
    <property type="entry name" value="4HBT"/>
    <property type="match status" value="1"/>
</dbReference>
<dbReference type="InterPro" id="IPR052365">
    <property type="entry name" value="THEM4/THEM5_acyl-CoA_thioest"/>
</dbReference>
<comment type="catalytic activity">
    <reaction evidence="20">
        <text>hexadecanoyl-CoA + H2O = hexadecanoate + CoA + H(+)</text>
        <dbReference type="Rhea" id="RHEA:16645"/>
        <dbReference type="ChEBI" id="CHEBI:7896"/>
        <dbReference type="ChEBI" id="CHEBI:15377"/>
        <dbReference type="ChEBI" id="CHEBI:15378"/>
        <dbReference type="ChEBI" id="CHEBI:57287"/>
        <dbReference type="ChEBI" id="CHEBI:57379"/>
        <dbReference type="EC" id="3.1.2.2"/>
    </reaction>
    <physiologicalReaction direction="left-to-right" evidence="20">
        <dbReference type="Rhea" id="RHEA:16646"/>
    </physiologicalReaction>
</comment>
<evidence type="ECO:0000256" key="8">
    <source>
        <dbReference type="ARBA" id="ARBA00022832"/>
    </source>
</evidence>
<dbReference type="PANTHER" id="PTHR12418:SF19">
    <property type="entry name" value="ACYL-COENZYME A THIOESTERASE THEM4"/>
    <property type="match status" value="1"/>
</dbReference>
<dbReference type="EMBL" id="JAJEQX010000026">
    <property type="protein sequence ID" value="MCC2255396.1"/>
    <property type="molecule type" value="Genomic_DNA"/>
</dbReference>
<keyword evidence="10" id="KW-0443">Lipid metabolism</keyword>
<dbReference type="SUPFAM" id="SSF54637">
    <property type="entry name" value="Thioesterase/thiol ester dehydrase-isomerase"/>
    <property type="match status" value="1"/>
</dbReference>
<evidence type="ECO:0000256" key="22">
    <source>
        <dbReference type="ARBA" id="ARBA00048074"/>
    </source>
</evidence>
<keyword evidence="6" id="KW-0053">Apoptosis</keyword>
<gene>
    <name evidence="25" type="ORF">LKD70_13385</name>
</gene>
<comment type="similarity">
    <text evidence="15">Belongs to the THEM4/THEM5 thioesterase family.</text>
</comment>
<dbReference type="RefSeq" id="WP_227708469.1">
    <property type="nucleotide sequence ID" value="NZ_JAJEQX010000026.1"/>
</dbReference>
<evidence type="ECO:0000256" key="15">
    <source>
        <dbReference type="ARBA" id="ARBA00038456"/>
    </source>
</evidence>
<proteinExistence type="inferred from homology"/>
<evidence type="ECO:0000256" key="12">
    <source>
        <dbReference type="ARBA" id="ARBA00023273"/>
    </source>
</evidence>
<evidence type="ECO:0000256" key="5">
    <source>
        <dbReference type="ARBA" id="ARBA00022490"/>
    </source>
</evidence>
<dbReference type="InterPro" id="IPR029069">
    <property type="entry name" value="HotDog_dom_sf"/>
</dbReference>
<evidence type="ECO:0000256" key="9">
    <source>
        <dbReference type="ARBA" id="ARBA00022946"/>
    </source>
</evidence>
<dbReference type="CDD" id="cd03443">
    <property type="entry name" value="PaaI_thioesterase"/>
    <property type="match status" value="1"/>
</dbReference>
<sequence length="176" mass="19549">MSAERNVKAETKEHTVTGQIPWSETCFGCNGGPNEGVGLRLAVTDDGYVACRYFTKECHQGFPGFVHGGIIASYFDEVLWGQTVILAPEASAMTVEMNIRYLSAVKTGQEIRVIAKPAKVEGRHIYVEGFLLLPDDTVAVTAKAHYITVKKSNTLTEHENERMKHGEEPAYRTIRF</sequence>
<evidence type="ECO:0000313" key="26">
    <source>
        <dbReference type="Proteomes" id="UP001198151"/>
    </source>
</evidence>
<dbReference type="InterPro" id="IPR006683">
    <property type="entry name" value="Thioestr_dom"/>
</dbReference>
<evidence type="ECO:0000256" key="20">
    <source>
        <dbReference type="ARBA" id="ARBA00047734"/>
    </source>
</evidence>
<evidence type="ECO:0000256" key="21">
    <source>
        <dbReference type="ARBA" id="ARBA00047969"/>
    </source>
</evidence>
<keyword evidence="12" id="KW-0966">Cell projection</keyword>
<feature type="domain" description="Thioesterase" evidence="24">
    <location>
        <begin position="64"/>
        <end position="135"/>
    </location>
</feature>
<keyword evidence="8" id="KW-0276">Fatty acid metabolism</keyword>
<keyword evidence="4" id="KW-1003">Cell membrane</keyword>
<keyword evidence="5" id="KW-0963">Cytoplasm</keyword>
<comment type="catalytic activity">
    <reaction evidence="13">
        <text>(5Z,8Z,11Z,14Z)-eicosatetraenoyl-CoA + H2O = (5Z,8Z,11Z,14Z)-eicosatetraenoate + CoA + H(+)</text>
        <dbReference type="Rhea" id="RHEA:40151"/>
        <dbReference type="ChEBI" id="CHEBI:15377"/>
        <dbReference type="ChEBI" id="CHEBI:15378"/>
        <dbReference type="ChEBI" id="CHEBI:32395"/>
        <dbReference type="ChEBI" id="CHEBI:57287"/>
        <dbReference type="ChEBI" id="CHEBI:57368"/>
    </reaction>
    <physiologicalReaction direction="left-to-right" evidence="13">
        <dbReference type="Rhea" id="RHEA:40152"/>
    </physiologicalReaction>
</comment>
<evidence type="ECO:0000256" key="6">
    <source>
        <dbReference type="ARBA" id="ARBA00022703"/>
    </source>
</evidence>
<dbReference type="PANTHER" id="PTHR12418">
    <property type="entry name" value="ACYL-COENZYME A THIOESTERASE THEM4"/>
    <property type="match status" value="1"/>
</dbReference>
<evidence type="ECO:0000256" key="1">
    <source>
        <dbReference type="ARBA" id="ARBA00004170"/>
    </source>
</evidence>
<evidence type="ECO:0000256" key="14">
    <source>
        <dbReference type="ARBA" id="ARBA00037002"/>
    </source>
</evidence>
<accession>A0ABS8FZF0</accession>
<comment type="catalytic activity">
    <reaction evidence="23">
        <text>tetradecanoyl-CoA + H2O = tetradecanoate + CoA + H(+)</text>
        <dbReference type="Rhea" id="RHEA:40119"/>
        <dbReference type="ChEBI" id="CHEBI:15377"/>
        <dbReference type="ChEBI" id="CHEBI:15378"/>
        <dbReference type="ChEBI" id="CHEBI:30807"/>
        <dbReference type="ChEBI" id="CHEBI:57287"/>
        <dbReference type="ChEBI" id="CHEBI:57385"/>
    </reaction>
    <physiologicalReaction direction="left-to-right" evidence="23">
        <dbReference type="Rhea" id="RHEA:40120"/>
    </physiologicalReaction>
</comment>
<keyword evidence="9" id="KW-0809">Transit peptide</keyword>
<keyword evidence="11" id="KW-0472">Membrane</keyword>
<evidence type="ECO:0000256" key="3">
    <source>
        <dbReference type="ARBA" id="ARBA00004632"/>
    </source>
</evidence>
<evidence type="ECO:0000256" key="4">
    <source>
        <dbReference type="ARBA" id="ARBA00022475"/>
    </source>
</evidence>
<keyword evidence="26" id="KW-1185">Reference proteome</keyword>
<protein>
    <recommendedName>
        <fullName evidence="17">Acyl-coenzyme A thioesterase THEM4</fullName>
        <ecNumber evidence="16">3.1.2.2</ecNumber>
    </recommendedName>
    <alternativeName>
        <fullName evidence="18">Thioesterase superfamily member 4</fullName>
    </alternativeName>
</protein>
<dbReference type="Proteomes" id="UP001198151">
    <property type="component" value="Unassembled WGS sequence"/>
</dbReference>
<evidence type="ECO:0000256" key="16">
    <source>
        <dbReference type="ARBA" id="ARBA00038848"/>
    </source>
</evidence>
<evidence type="ECO:0000256" key="18">
    <source>
        <dbReference type="ARBA" id="ARBA00043210"/>
    </source>
</evidence>
<keyword evidence="7" id="KW-0378">Hydrolase</keyword>
<name>A0ABS8FZF0_9FIRM</name>
<comment type="caution">
    <text evidence="25">The sequence shown here is derived from an EMBL/GenBank/DDBJ whole genome shotgun (WGS) entry which is preliminary data.</text>
</comment>
<comment type="subcellular location">
    <subcellularLocation>
        <location evidence="3">Cell projection</location>
        <location evidence="3">Ruffle membrane</location>
    </subcellularLocation>
    <subcellularLocation>
        <location evidence="2">Cytoplasm</location>
    </subcellularLocation>
    <subcellularLocation>
        <location evidence="1">Membrane</location>
        <topology evidence="1">Peripheral membrane protein</topology>
    </subcellularLocation>
</comment>
<dbReference type="Gene3D" id="3.10.129.10">
    <property type="entry name" value="Hotdog Thioesterase"/>
    <property type="match status" value="1"/>
</dbReference>
<reference evidence="25 26" key="1">
    <citation type="submission" date="2021-10" db="EMBL/GenBank/DDBJ databases">
        <title>Anaerobic single-cell dispensing facilitates the cultivation of human gut bacteria.</title>
        <authorList>
            <person name="Afrizal A."/>
        </authorList>
    </citation>
    <scope>NUCLEOTIDE SEQUENCE [LARGE SCALE GENOMIC DNA]</scope>
    <source>
        <strain evidence="25 26">CLA-AA-H200</strain>
    </source>
</reference>
<dbReference type="EC" id="3.1.2.2" evidence="16"/>
<evidence type="ECO:0000256" key="17">
    <source>
        <dbReference type="ARBA" id="ARBA00040123"/>
    </source>
</evidence>